<dbReference type="PROSITE" id="PS51257">
    <property type="entry name" value="PROKAR_LIPOPROTEIN"/>
    <property type="match status" value="1"/>
</dbReference>
<protein>
    <recommendedName>
        <fullName evidence="5">Lipoprotein</fullName>
    </recommendedName>
</protein>
<evidence type="ECO:0000256" key="1">
    <source>
        <dbReference type="SAM" id="MobiDB-lite"/>
    </source>
</evidence>
<feature type="signal peptide" evidence="2">
    <location>
        <begin position="1"/>
        <end position="22"/>
    </location>
</feature>
<keyword evidence="2" id="KW-0732">Signal</keyword>
<organism evidence="3 4">
    <name type="scientific">Ferruginivarius sediminum</name>
    <dbReference type="NCBI Taxonomy" id="2661937"/>
    <lineage>
        <taxon>Bacteria</taxon>
        <taxon>Pseudomonadati</taxon>
        <taxon>Pseudomonadota</taxon>
        <taxon>Alphaproteobacteria</taxon>
        <taxon>Rhodospirillales</taxon>
        <taxon>Rhodospirillaceae</taxon>
        <taxon>Ferruginivarius</taxon>
    </lineage>
</organism>
<evidence type="ECO:0000313" key="3">
    <source>
        <dbReference type="EMBL" id="RDD60786.1"/>
    </source>
</evidence>
<feature type="chain" id="PRO_5016719811" description="Lipoprotein" evidence="2">
    <location>
        <begin position="23"/>
        <end position="116"/>
    </location>
</feature>
<feature type="region of interest" description="Disordered" evidence="1">
    <location>
        <begin position="61"/>
        <end position="92"/>
    </location>
</feature>
<evidence type="ECO:0000313" key="4">
    <source>
        <dbReference type="Proteomes" id="UP000253941"/>
    </source>
</evidence>
<proteinExistence type="predicted"/>
<dbReference type="AlphaFoldDB" id="A0A369TCZ7"/>
<comment type="caution">
    <text evidence="3">The sequence shown here is derived from an EMBL/GenBank/DDBJ whole genome shotgun (WGS) entry which is preliminary data.</text>
</comment>
<dbReference type="Proteomes" id="UP000253941">
    <property type="component" value="Unassembled WGS sequence"/>
</dbReference>
<reference evidence="3 4" key="1">
    <citation type="submission" date="2018-07" db="EMBL/GenBank/DDBJ databases">
        <title>Venubactetium sediminum gen. nov., sp. nov., isolated from a marine solar saltern.</title>
        <authorList>
            <person name="Wang S."/>
        </authorList>
    </citation>
    <scope>NUCLEOTIDE SEQUENCE [LARGE SCALE GENOMIC DNA]</scope>
    <source>
        <strain evidence="3 4">WD2A32</strain>
    </source>
</reference>
<name>A0A369TCZ7_9PROT</name>
<sequence length="116" mass="13327">MTIPRLAIVACLLLLAACESQPFNFGWDESGPRRTGVWVKQGGSADQRQQDMRECMRTAQAQVERDRRIDQDTDDQGAGTTQGTEDLMQSMQGYGYEQRRDRLFAQCMQEKGYRRE</sequence>
<keyword evidence="4" id="KW-1185">Reference proteome</keyword>
<dbReference type="EMBL" id="QPMH01000020">
    <property type="protein sequence ID" value="RDD60786.1"/>
    <property type="molecule type" value="Genomic_DNA"/>
</dbReference>
<gene>
    <name evidence="3" type="ORF">DRB17_16450</name>
</gene>
<evidence type="ECO:0000256" key="2">
    <source>
        <dbReference type="SAM" id="SignalP"/>
    </source>
</evidence>
<evidence type="ECO:0008006" key="5">
    <source>
        <dbReference type="Google" id="ProtNLM"/>
    </source>
</evidence>
<dbReference type="RefSeq" id="WP_114583314.1">
    <property type="nucleotide sequence ID" value="NZ_QPMH01000020.1"/>
</dbReference>
<accession>A0A369TCZ7</accession>